<dbReference type="GO" id="GO:0016757">
    <property type="term" value="F:glycosyltransferase activity"/>
    <property type="evidence" value="ECO:0007669"/>
    <property type="project" value="UniProtKB-KW"/>
</dbReference>
<dbReference type="Pfam" id="PF03033">
    <property type="entry name" value="Glyco_transf_28"/>
    <property type="match status" value="1"/>
</dbReference>
<dbReference type="NCBIfam" id="TIGR01133">
    <property type="entry name" value="murG"/>
    <property type="match status" value="1"/>
</dbReference>
<reference evidence="13 14" key="1">
    <citation type="submission" date="2010-08" db="EMBL/GenBank/DDBJ databases">
        <authorList>
            <person name="Durkin A.S."/>
            <person name="Madupu R."/>
            <person name="Torralba M."/>
            <person name="Gillis M."/>
            <person name="Methe B."/>
            <person name="Sutton G."/>
            <person name="Nelson K.E."/>
        </authorList>
    </citation>
    <scope>NUCLEOTIDE SEQUENCE [LARGE SCALE GENOMIC DNA]</scope>
    <source>
        <strain evidence="13 14">PB189-T1-4</strain>
    </source>
</reference>
<sequence length="420" mass="44608">MIRVIPQTDITDNMQTTECAGGATTEASFDASCAPAAKAPAKSEPATNALFVAIAAGGTAGHINPALALAEELRSQGHRVVFIGQTTKLEGELVPASGFDFIPISVSGFNRTRPWTLISSVLHIMHAARVIQSAFAHDTPDVCVGFGAYVELPLLLWSKQHHVPFVLHEQNSVVGLANTIAARYARGICVAFPQAKDILAKHAPNDALIEITGNPVRRCILDANREAARAELGATSESCVLLVSGGSLGASHINEQLVARKDALLAHKNLIIMHSCGKADYEHTKARLALSNEEATRWKLMPYIADMGRALAAADVVVSRAGASSIAEIAAAGRASILIPYPHATADHQRVNAHLLVDAHAAYLLDDAALNSKQFDEQLSALIEQPQTRMAFSQAARSLAGDKAQARLADVVRRACLARA</sequence>
<evidence type="ECO:0000256" key="4">
    <source>
        <dbReference type="ARBA" id="ARBA00022679"/>
    </source>
</evidence>
<proteinExistence type="inferred from homology"/>
<comment type="catalytic activity">
    <reaction evidence="10">
        <text>di-trans,octa-cis-undecaprenyl diphospho-N-acetyl-alpha-D-muramoyl-L-alanyl-D-glutamyl-meso-2,6-diaminopimeloyl-D-alanyl-D-alanine + UDP-N-acetyl-alpha-D-glucosamine = di-trans,octa-cis-undecaprenyl diphospho-[N-acetyl-alpha-D-glucosaminyl-(1-&gt;4)]-N-acetyl-alpha-D-muramoyl-L-alanyl-D-glutamyl-meso-2,6-diaminopimeloyl-D-alanyl-D-alanine + UDP + H(+)</text>
        <dbReference type="Rhea" id="RHEA:31227"/>
        <dbReference type="ChEBI" id="CHEBI:15378"/>
        <dbReference type="ChEBI" id="CHEBI:57705"/>
        <dbReference type="ChEBI" id="CHEBI:58223"/>
        <dbReference type="ChEBI" id="CHEBI:61387"/>
        <dbReference type="ChEBI" id="CHEBI:61388"/>
        <dbReference type="EC" id="2.4.1.227"/>
    </reaction>
</comment>
<dbReference type="Pfam" id="PF04101">
    <property type="entry name" value="Glyco_tran_28_C"/>
    <property type="match status" value="1"/>
</dbReference>
<comment type="subcellular location">
    <subcellularLocation>
        <location evidence="10">Cell membrane</location>
        <topology evidence="10">Peripheral membrane protein</topology>
        <orientation evidence="10">Cytoplasmic side</orientation>
    </subcellularLocation>
</comment>
<dbReference type="HAMAP" id="MF_00033">
    <property type="entry name" value="MurG"/>
    <property type="match status" value="1"/>
</dbReference>
<dbReference type="InterPro" id="IPR006009">
    <property type="entry name" value="GlcNAc_MurG"/>
</dbReference>
<evidence type="ECO:0000256" key="2">
    <source>
        <dbReference type="ARBA" id="ARBA00022618"/>
    </source>
</evidence>
<dbReference type="PANTHER" id="PTHR21015:SF22">
    <property type="entry name" value="GLYCOSYLTRANSFERASE"/>
    <property type="match status" value="1"/>
</dbReference>
<feature type="binding site" evidence="10">
    <location>
        <position position="349"/>
    </location>
    <ligand>
        <name>UDP-N-acetyl-alpha-D-glucosamine</name>
        <dbReference type="ChEBI" id="CHEBI:57705"/>
    </ligand>
</feature>
<evidence type="ECO:0000256" key="3">
    <source>
        <dbReference type="ARBA" id="ARBA00022676"/>
    </source>
</evidence>
<keyword evidence="9 10" id="KW-0961">Cell wall biogenesis/degradation</keyword>
<dbReference type="CDD" id="cd03785">
    <property type="entry name" value="GT28_MurG"/>
    <property type="match status" value="1"/>
</dbReference>
<dbReference type="Proteomes" id="UP000004431">
    <property type="component" value="Unassembled WGS sequence"/>
</dbReference>
<dbReference type="PANTHER" id="PTHR21015">
    <property type="entry name" value="UDP-N-ACETYLGLUCOSAMINE--N-ACETYLMURAMYL-(PENTAPEPTIDE) PYROPHOSPHORYL-UNDECAPRENOL N-ACETYLGLUCOSAMINE TRANSFERASE 1"/>
    <property type="match status" value="1"/>
</dbReference>
<feature type="binding site" evidence="10">
    <location>
        <position position="171"/>
    </location>
    <ligand>
        <name>UDP-N-acetyl-alpha-D-glucosamine</name>
        <dbReference type="ChEBI" id="CHEBI:57705"/>
    </ligand>
</feature>
<feature type="binding site" evidence="10">
    <location>
        <position position="217"/>
    </location>
    <ligand>
        <name>UDP-N-acetyl-alpha-D-glucosamine</name>
        <dbReference type="ChEBI" id="CHEBI:57705"/>
    </ligand>
</feature>
<feature type="domain" description="Glycosyl transferase family 28 C-terminal" evidence="12">
    <location>
        <begin position="240"/>
        <end position="396"/>
    </location>
</feature>
<evidence type="ECO:0000256" key="9">
    <source>
        <dbReference type="ARBA" id="ARBA00023316"/>
    </source>
</evidence>
<comment type="caution">
    <text evidence="10">Lacks conserved residue(s) required for the propagation of feature annotation.</text>
</comment>
<dbReference type="SUPFAM" id="SSF53756">
    <property type="entry name" value="UDP-Glycosyltransferase/glycogen phosphorylase"/>
    <property type="match status" value="1"/>
</dbReference>
<keyword evidence="1 10" id="KW-1003">Cell membrane</keyword>
<keyword evidence="5 10" id="KW-0133">Cell shape</keyword>
<evidence type="ECO:0000313" key="13">
    <source>
        <dbReference type="EMBL" id="EFL44185.1"/>
    </source>
</evidence>
<dbReference type="EMBL" id="AEDQ01000017">
    <property type="protein sequence ID" value="EFL44185.1"/>
    <property type="molecule type" value="Genomic_DNA"/>
</dbReference>
<feature type="binding site" evidence="10">
    <location>
        <position position="247"/>
    </location>
    <ligand>
        <name>UDP-N-acetyl-alpha-D-glucosamine</name>
        <dbReference type="ChEBI" id="CHEBI:57705"/>
    </ligand>
</feature>
<dbReference type="InterPro" id="IPR007235">
    <property type="entry name" value="Glyco_trans_28_C"/>
</dbReference>
<evidence type="ECO:0000259" key="12">
    <source>
        <dbReference type="Pfam" id="PF04101"/>
    </source>
</evidence>
<evidence type="ECO:0000256" key="5">
    <source>
        <dbReference type="ARBA" id="ARBA00022960"/>
    </source>
</evidence>
<gene>
    <name evidence="10 13" type="primary">murG</name>
    <name evidence="13" type="ORF">HMPREF9248_0971</name>
</gene>
<comment type="caution">
    <text evidence="13">The sequence shown here is derived from an EMBL/GenBank/DDBJ whole genome shotgun (WGS) entry which is preliminary data.</text>
</comment>
<keyword evidence="3 10" id="KW-0328">Glycosyltransferase</keyword>
<comment type="function">
    <text evidence="10">Cell wall formation. Catalyzes the transfer of a GlcNAc subunit on undecaprenyl-pyrophosphoryl-MurNAc-pentapeptide (lipid intermediate I) to form undecaprenyl-pyrophosphoryl-MurNAc-(pentapeptide)GlcNAc (lipid intermediate II).</text>
</comment>
<protein>
    <recommendedName>
        <fullName evidence="10">UDP-N-acetylglucosamine--N-acetylmuramyl-(pentapeptide) pyrophosphoryl-undecaprenol N-acetylglucosamine transferase</fullName>
        <ecNumber evidence="10">2.4.1.227</ecNumber>
    </recommendedName>
    <alternativeName>
        <fullName evidence="10">Undecaprenyl-PP-MurNAc-pentapeptide-UDPGlcNAc GlcNAc transferase</fullName>
    </alternativeName>
</protein>
<keyword evidence="4 10" id="KW-0808">Transferase</keyword>
<feature type="binding site" evidence="10">
    <location>
        <position position="304"/>
    </location>
    <ligand>
        <name>UDP-N-acetyl-alpha-D-glucosamine</name>
        <dbReference type="ChEBI" id="CHEBI:57705"/>
    </ligand>
</feature>
<evidence type="ECO:0000256" key="7">
    <source>
        <dbReference type="ARBA" id="ARBA00023136"/>
    </source>
</evidence>
<dbReference type="Gene3D" id="3.40.50.2000">
    <property type="entry name" value="Glycogen Phosphorylase B"/>
    <property type="match status" value="2"/>
</dbReference>
<dbReference type="InterPro" id="IPR018110">
    <property type="entry name" value="Mandel_Rmase/mucon_lact_enz_CS"/>
</dbReference>
<evidence type="ECO:0000259" key="11">
    <source>
        <dbReference type="Pfam" id="PF03033"/>
    </source>
</evidence>
<name>A0ABN0B0F5_9ACTN</name>
<keyword evidence="14" id="KW-1185">Reference proteome</keyword>
<evidence type="ECO:0000256" key="6">
    <source>
        <dbReference type="ARBA" id="ARBA00022984"/>
    </source>
</evidence>
<dbReference type="EC" id="2.4.1.227" evidence="10"/>
<evidence type="ECO:0000256" key="1">
    <source>
        <dbReference type="ARBA" id="ARBA00022475"/>
    </source>
</evidence>
<keyword evidence="7 10" id="KW-0472">Membrane</keyword>
<feature type="binding site" evidence="10">
    <location>
        <begin position="59"/>
        <end position="61"/>
    </location>
    <ligand>
        <name>UDP-N-acetyl-alpha-D-glucosamine</name>
        <dbReference type="ChEBI" id="CHEBI:57705"/>
    </ligand>
</feature>
<comment type="pathway">
    <text evidence="10">Cell wall biogenesis; peptidoglycan biosynthesis.</text>
</comment>
<feature type="domain" description="Glycosyltransferase family 28 N-terminal" evidence="11">
    <location>
        <begin position="52"/>
        <end position="188"/>
    </location>
</feature>
<evidence type="ECO:0000256" key="10">
    <source>
        <dbReference type="HAMAP-Rule" id="MF_00033"/>
    </source>
</evidence>
<keyword evidence="6 10" id="KW-0573">Peptidoglycan synthesis</keyword>
<organism evidence="13 14">
    <name type="scientific">Fannyhessea vaginae PB189-T1-4</name>
    <dbReference type="NCBI Taxonomy" id="866774"/>
    <lineage>
        <taxon>Bacteria</taxon>
        <taxon>Bacillati</taxon>
        <taxon>Actinomycetota</taxon>
        <taxon>Coriobacteriia</taxon>
        <taxon>Coriobacteriales</taxon>
        <taxon>Atopobiaceae</taxon>
        <taxon>Fannyhessea</taxon>
    </lineage>
</organism>
<dbReference type="PROSITE" id="PS00909">
    <property type="entry name" value="MR_MLE_2"/>
    <property type="match status" value="1"/>
</dbReference>
<evidence type="ECO:0000313" key="14">
    <source>
        <dbReference type="Proteomes" id="UP000004431"/>
    </source>
</evidence>
<dbReference type="InterPro" id="IPR004276">
    <property type="entry name" value="GlycoTrans_28_N"/>
</dbReference>
<comment type="similarity">
    <text evidence="10">Belongs to the glycosyltransferase 28 family. MurG subfamily.</text>
</comment>
<keyword evidence="2 10" id="KW-0132">Cell division</keyword>
<accession>A0ABN0B0F5</accession>
<keyword evidence="8 10" id="KW-0131">Cell cycle</keyword>
<evidence type="ECO:0000256" key="8">
    <source>
        <dbReference type="ARBA" id="ARBA00023306"/>
    </source>
</evidence>